<evidence type="ECO:0000313" key="2">
    <source>
        <dbReference type="Proteomes" id="UP000054359"/>
    </source>
</evidence>
<keyword evidence="2" id="KW-1185">Reference proteome</keyword>
<dbReference type="AlphaFoldDB" id="A0A087V0Y3"/>
<protein>
    <recommendedName>
        <fullName evidence="3">Tc1-like transposase DDE domain-containing protein</fullName>
    </recommendedName>
</protein>
<name>A0A087V0Y3_STEMI</name>
<gene>
    <name evidence="1" type="ORF">X975_25686</name>
</gene>
<sequence>MLQRAFSFHNRTHLVVIRRNLTLQLYIGEVLRAVVLTFISRHPGLKFQEKNAHSHVAHVSTVFVNASRTLPWTARSPDLSPIEHVWSIMGRALQPARDVDYLTRQLDGVWH</sequence>
<reference evidence="1 2" key="1">
    <citation type="submission" date="2013-11" db="EMBL/GenBank/DDBJ databases">
        <title>Genome sequencing of Stegodyphus mimosarum.</title>
        <authorList>
            <person name="Bechsgaard J."/>
        </authorList>
    </citation>
    <scope>NUCLEOTIDE SEQUENCE [LARGE SCALE GENOMIC DNA]</scope>
</reference>
<dbReference type="EMBL" id="KL816319">
    <property type="protein sequence ID" value="KFM83272.1"/>
    <property type="molecule type" value="Genomic_DNA"/>
</dbReference>
<dbReference type="OrthoDB" id="6427837at2759"/>
<dbReference type="InterPro" id="IPR036397">
    <property type="entry name" value="RNaseH_sf"/>
</dbReference>
<evidence type="ECO:0008006" key="3">
    <source>
        <dbReference type="Google" id="ProtNLM"/>
    </source>
</evidence>
<feature type="non-terminal residue" evidence="1">
    <location>
        <position position="111"/>
    </location>
</feature>
<evidence type="ECO:0000313" key="1">
    <source>
        <dbReference type="EMBL" id="KFM83272.1"/>
    </source>
</evidence>
<accession>A0A087V0Y3</accession>
<dbReference type="GO" id="GO:0003676">
    <property type="term" value="F:nucleic acid binding"/>
    <property type="evidence" value="ECO:0007669"/>
    <property type="project" value="InterPro"/>
</dbReference>
<proteinExistence type="predicted"/>
<dbReference type="Proteomes" id="UP000054359">
    <property type="component" value="Unassembled WGS sequence"/>
</dbReference>
<organism evidence="1 2">
    <name type="scientific">Stegodyphus mimosarum</name>
    <name type="common">African social velvet spider</name>
    <dbReference type="NCBI Taxonomy" id="407821"/>
    <lineage>
        <taxon>Eukaryota</taxon>
        <taxon>Metazoa</taxon>
        <taxon>Ecdysozoa</taxon>
        <taxon>Arthropoda</taxon>
        <taxon>Chelicerata</taxon>
        <taxon>Arachnida</taxon>
        <taxon>Araneae</taxon>
        <taxon>Araneomorphae</taxon>
        <taxon>Entelegynae</taxon>
        <taxon>Eresoidea</taxon>
        <taxon>Eresidae</taxon>
        <taxon>Stegodyphus</taxon>
    </lineage>
</organism>
<dbReference type="Gene3D" id="3.30.420.10">
    <property type="entry name" value="Ribonuclease H-like superfamily/Ribonuclease H"/>
    <property type="match status" value="1"/>
</dbReference>